<feature type="signal peptide" evidence="1">
    <location>
        <begin position="1"/>
        <end position="27"/>
    </location>
</feature>
<dbReference type="RefSeq" id="WP_101534505.1">
    <property type="nucleotide sequence ID" value="NZ_PKUQ01000029.1"/>
</dbReference>
<dbReference type="Gene3D" id="3.40.190.10">
    <property type="entry name" value="Periplasmic binding protein-like II"/>
    <property type="match status" value="2"/>
</dbReference>
<dbReference type="InterPro" id="IPR011852">
    <property type="entry name" value="TRAP_TAXI"/>
</dbReference>
<evidence type="ECO:0000313" key="3">
    <source>
        <dbReference type="Proteomes" id="UP000234881"/>
    </source>
</evidence>
<feature type="chain" id="PRO_5015002048" evidence="1">
    <location>
        <begin position="28"/>
        <end position="331"/>
    </location>
</feature>
<dbReference type="Proteomes" id="UP000234881">
    <property type="component" value="Unassembled WGS sequence"/>
</dbReference>
<dbReference type="NCBIfam" id="TIGR02122">
    <property type="entry name" value="TRAP_TAXI"/>
    <property type="match status" value="1"/>
</dbReference>
<dbReference type="Pfam" id="PF16868">
    <property type="entry name" value="NMT1_3"/>
    <property type="match status" value="1"/>
</dbReference>
<reference evidence="2 3" key="1">
    <citation type="submission" date="2018-01" db="EMBL/GenBank/DDBJ databases">
        <title>The draft genome sequence of Cohaesibacter sp. H1304.</title>
        <authorList>
            <person name="Wang N.-N."/>
            <person name="Du Z.-J."/>
        </authorList>
    </citation>
    <scope>NUCLEOTIDE SEQUENCE [LARGE SCALE GENOMIC DNA]</scope>
    <source>
        <strain evidence="2 3">H1304</strain>
    </source>
</reference>
<keyword evidence="1" id="KW-0732">Signal</keyword>
<gene>
    <name evidence="2" type="ORF">C0081_14190</name>
</gene>
<comment type="caution">
    <text evidence="2">The sequence shown here is derived from an EMBL/GenBank/DDBJ whole genome shotgun (WGS) entry which is preliminary data.</text>
</comment>
<sequence length="331" mass="35082">MLKKFSTFAKKTIAATALSCIAITSVAAEDIRIGAMREGTAWYVFAATLEQMIESLGGANLEVIARGGGVANPMVVQSGRAEIALANVASAIWAAEGADVYQGKKAPDIRALVGGLNSVYVGAIARQDFLKERGTSDLKEILTSGDPVRILMKPVGSSAVPVAHMVLESLGTSAAQIKKNGGDIIQVGAGQIADQMRNGNADIYFDTILKGHPTITEVSLTVDVAFLDLPKETQDFIVKHGLSAGEFGPWFSGQDSPTIGANIGTVLIGHASLSDETAYMITKTLIENADLLKEAHGAWKRFDPTKAWLPENTGIPLHPGAERYYREAGLM</sequence>
<dbReference type="PANTHER" id="PTHR42941">
    <property type="entry name" value="SLL1037 PROTEIN"/>
    <property type="match status" value="1"/>
</dbReference>
<dbReference type="EMBL" id="PKUQ01000029">
    <property type="protein sequence ID" value="PLW76530.1"/>
    <property type="molecule type" value="Genomic_DNA"/>
</dbReference>
<proteinExistence type="predicted"/>
<evidence type="ECO:0000313" key="2">
    <source>
        <dbReference type="EMBL" id="PLW76530.1"/>
    </source>
</evidence>
<name>A0A2N5XQ26_9HYPH</name>
<evidence type="ECO:0000256" key="1">
    <source>
        <dbReference type="SAM" id="SignalP"/>
    </source>
</evidence>
<keyword evidence="3" id="KW-1185">Reference proteome</keyword>
<dbReference type="AlphaFoldDB" id="A0A2N5XQ26"/>
<organism evidence="2 3">
    <name type="scientific">Cohaesibacter celericrescens</name>
    <dbReference type="NCBI Taxonomy" id="2067669"/>
    <lineage>
        <taxon>Bacteria</taxon>
        <taxon>Pseudomonadati</taxon>
        <taxon>Pseudomonadota</taxon>
        <taxon>Alphaproteobacteria</taxon>
        <taxon>Hyphomicrobiales</taxon>
        <taxon>Cohaesibacteraceae</taxon>
    </lineage>
</organism>
<dbReference type="OrthoDB" id="9776669at2"/>
<dbReference type="SUPFAM" id="SSF53850">
    <property type="entry name" value="Periplasmic binding protein-like II"/>
    <property type="match status" value="1"/>
</dbReference>
<accession>A0A2N5XQ26</accession>
<protein>
    <submittedName>
        <fullName evidence="2">TRAP transporter substrate-binding protein</fullName>
    </submittedName>
</protein>
<dbReference type="PANTHER" id="PTHR42941:SF1">
    <property type="entry name" value="SLL1037 PROTEIN"/>
    <property type="match status" value="1"/>
</dbReference>